<organism evidence="1 2">
    <name type="scientific">Strigamia maritima</name>
    <name type="common">European centipede</name>
    <name type="synonym">Geophilus maritimus</name>
    <dbReference type="NCBI Taxonomy" id="126957"/>
    <lineage>
        <taxon>Eukaryota</taxon>
        <taxon>Metazoa</taxon>
        <taxon>Ecdysozoa</taxon>
        <taxon>Arthropoda</taxon>
        <taxon>Myriapoda</taxon>
        <taxon>Chilopoda</taxon>
        <taxon>Pleurostigmophora</taxon>
        <taxon>Geophilomorpha</taxon>
        <taxon>Linotaeniidae</taxon>
        <taxon>Strigamia</taxon>
    </lineage>
</organism>
<reference evidence="2" key="1">
    <citation type="submission" date="2011-05" db="EMBL/GenBank/DDBJ databases">
        <authorList>
            <person name="Richards S.R."/>
            <person name="Qu J."/>
            <person name="Jiang H."/>
            <person name="Jhangiani S.N."/>
            <person name="Agravi P."/>
            <person name="Goodspeed R."/>
            <person name="Gross S."/>
            <person name="Mandapat C."/>
            <person name="Jackson L."/>
            <person name="Mathew T."/>
            <person name="Pu L."/>
            <person name="Thornton R."/>
            <person name="Saada N."/>
            <person name="Wilczek-Boney K.B."/>
            <person name="Lee S."/>
            <person name="Kovar C."/>
            <person name="Wu Y."/>
            <person name="Scherer S.E."/>
            <person name="Worley K.C."/>
            <person name="Muzny D.M."/>
            <person name="Gibbs R."/>
        </authorList>
    </citation>
    <scope>NUCLEOTIDE SEQUENCE</scope>
    <source>
        <strain evidence="2">Brora</strain>
    </source>
</reference>
<proteinExistence type="predicted"/>
<dbReference type="HOGENOM" id="CLU_3299977_0_0_1"/>
<dbReference type="EnsemblMetazoa" id="SMAR002125-RA">
    <property type="protein sequence ID" value="SMAR002125-PA"/>
    <property type="gene ID" value="SMAR002125"/>
</dbReference>
<evidence type="ECO:0000313" key="2">
    <source>
        <dbReference type="Proteomes" id="UP000014500"/>
    </source>
</evidence>
<dbReference type="AlphaFoldDB" id="T1IMC4"/>
<keyword evidence="2" id="KW-1185">Reference proteome</keyword>
<name>T1IMC4_STRMM</name>
<dbReference type="EMBL" id="JH431015">
    <property type="status" value="NOT_ANNOTATED_CDS"/>
    <property type="molecule type" value="Genomic_DNA"/>
</dbReference>
<sequence length="40" mass="4404">MALSNYCSGPRLQNSSIAGIIPQINMETCHQRPSRLMTSP</sequence>
<evidence type="ECO:0000313" key="1">
    <source>
        <dbReference type="EnsemblMetazoa" id="SMAR002125-PA"/>
    </source>
</evidence>
<accession>T1IMC4</accession>
<dbReference type="Proteomes" id="UP000014500">
    <property type="component" value="Unassembled WGS sequence"/>
</dbReference>
<reference evidence="1" key="2">
    <citation type="submission" date="2015-02" db="UniProtKB">
        <authorList>
            <consortium name="EnsemblMetazoa"/>
        </authorList>
    </citation>
    <scope>IDENTIFICATION</scope>
</reference>
<protein>
    <submittedName>
        <fullName evidence="1">Uncharacterized protein</fullName>
    </submittedName>
</protein>